<organism evidence="9 10">
    <name type="scientific">Russula ochroleuca</name>
    <dbReference type="NCBI Taxonomy" id="152965"/>
    <lineage>
        <taxon>Eukaryota</taxon>
        <taxon>Fungi</taxon>
        <taxon>Dikarya</taxon>
        <taxon>Basidiomycota</taxon>
        <taxon>Agaricomycotina</taxon>
        <taxon>Agaricomycetes</taxon>
        <taxon>Russulales</taxon>
        <taxon>Russulaceae</taxon>
        <taxon>Russula</taxon>
    </lineage>
</organism>
<comment type="similarity">
    <text evidence="2">Belongs to the IMPACT family.</text>
</comment>
<keyword evidence="4" id="KW-0678">Repressor</keyword>
<keyword evidence="3" id="KW-0963">Cytoplasm</keyword>
<evidence type="ECO:0000256" key="4">
    <source>
        <dbReference type="ARBA" id="ARBA00022491"/>
    </source>
</evidence>
<dbReference type="AlphaFoldDB" id="A0A9P5N2F0"/>
<dbReference type="InterPro" id="IPR001498">
    <property type="entry name" value="Impact_N"/>
</dbReference>
<evidence type="ECO:0000256" key="5">
    <source>
        <dbReference type="ARBA" id="ARBA00022845"/>
    </source>
</evidence>
<dbReference type="SUPFAM" id="SSF54211">
    <property type="entry name" value="Ribosomal protein S5 domain 2-like"/>
    <property type="match status" value="1"/>
</dbReference>
<keyword evidence="9" id="KW-0687">Ribonucleoprotein</keyword>
<reference evidence="9" key="2">
    <citation type="journal article" date="2020" name="Nat. Commun.">
        <title>Large-scale genome sequencing of mycorrhizal fungi provides insights into the early evolution of symbiotic traits.</title>
        <authorList>
            <person name="Miyauchi S."/>
            <person name="Kiss E."/>
            <person name="Kuo A."/>
            <person name="Drula E."/>
            <person name="Kohler A."/>
            <person name="Sanchez-Garcia M."/>
            <person name="Morin E."/>
            <person name="Andreopoulos B."/>
            <person name="Barry K.W."/>
            <person name="Bonito G."/>
            <person name="Buee M."/>
            <person name="Carver A."/>
            <person name="Chen C."/>
            <person name="Cichocki N."/>
            <person name="Clum A."/>
            <person name="Culley D."/>
            <person name="Crous P.W."/>
            <person name="Fauchery L."/>
            <person name="Girlanda M."/>
            <person name="Hayes R.D."/>
            <person name="Keri Z."/>
            <person name="LaButti K."/>
            <person name="Lipzen A."/>
            <person name="Lombard V."/>
            <person name="Magnuson J."/>
            <person name="Maillard F."/>
            <person name="Murat C."/>
            <person name="Nolan M."/>
            <person name="Ohm R.A."/>
            <person name="Pangilinan J."/>
            <person name="Pereira M.F."/>
            <person name="Perotto S."/>
            <person name="Peter M."/>
            <person name="Pfister S."/>
            <person name="Riley R."/>
            <person name="Sitrit Y."/>
            <person name="Stielow J.B."/>
            <person name="Szollosi G."/>
            <person name="Zifcakova L."/>
            <person name="Stursova M."/>
            <person name="Spatafora J.W."/>
            <person name="Tedersoo L."/>
            <person name="Vaario L.M."/>
            <person name="Yamada A."/>
            <person name="Yan M."/>
            <person name="Wang P."/>
            <person name="Xu J."/>
            <person name="Bruns T."/>
            <person name="Baldrian P."/>
            <person name="Vilgalys R."/>
            <person name="Dunand C."/>
            <person name="Henrissat B."/>
            <person name="Grigoriev I.V."/>
            <person name="Hibbett D."/>
            <person name="Nagy L.G."/>
            <person name="Martin F.M."/>
        </authorList>
    </citation>
    <scope>NUCLEOTIDE SEQUENCE</scope>
    <source>
        <strain evidence="9">Prilba</strain>
    </source>
</reference>
<dbReference type="InterPro" id="IPR020568">
    <property type="entry name" value="Ribosomal_Su5_D2-typ_SF"/>
</dbReference>
<dbReference type="Proteomes" id="UP000759537">
    <property type="component" value="Unassembled WGS sequence"/>
</dbReference>
<evidence type="ECO:0000256" key="2">
    <source>
        <dbReference type="ARBA" id="ARBA00007665"/>
    </source>
</evidence>
<evidence type="ECO:0000313" key="9">
    <source>
        <dbReference type="EMBL" id="KAF8484732.1"/>
    </source>
</evidence>
<evidence type="ECO:0000256" key="7">
    <source>
        <dbReference type="SAM" id="MobiDB-lite"/>
    </source>
</evidence>
<dbReference type="GO" id="GO:0005840">
    <property type="term" value="C:ribosome"/>
    <property type="evidence" value="ECO:0007669"/>
    <property type="project" value="UniProtKB-KW"/>
</dbReference>
<protein>
    <submittedName>
        <fullName evidence="9">Ribosomal protein S5 domain 2-type protein</fullName>
    </submittedName>
</protein>
<dbReference type="Pfam" id="PF05773">
    <property type="entry name" value="RWD"/>
    <property type="match status" value="1"/>
</dbReference>
<name>A0A9P5N2F0_9AGAM</name>
<dbReference type="Pfam" id="PF01205">
    <property type="entry name" value="Impact_N"/>
    <property type="match status" value="2"/>
</dbReference>
<dbReference type="SUPFAM" id="SSF54495">
    <property type="entry name" value="UBC-like"/>
    <property type="match status" value="1"/>
</dbReference>
<evidence type="ECO:0000256" key="1">
    <source>
        <dbReference type="ARBA" id="ARBA00004496"/>
    </source>
</evidence>
<dbReference type="Gene3D" id="3.10.110.10">
    <property type="entry name" value="Ubiquitin Conjugating Enzyme"/>
    <property type="match status" value="1"/>
</dbReference>
<keyword evidence="5" id="KW-0810">Translation regulation</keyword>
<dbReference type="PROSITE" id="PS50908">
    <property type="entry name" value="RWD"/>
    <property type="match status" value="1"/>
</dbReference>
<dbReference type="InterPro" id="IPR016135">
    <property type="entry name" value="UBQ-conjugating_enzyme/RWD"/>
</dbReference>
<comment type="subcellular location">
    <subcellularLocation>
        <location evidence="1">Cytoplasm</location>
    </subcellularLocation>
</comment>
<keyword evidence="6" id="KW-0346">Stress response</keyword>
<dbReference type="InterPro" id="IPR036956">
    <property type="entry name" value="Impact_N_sf"/>
</dbReference>
<reference evidence="9" key="1">
    <citation type="submission" date="2019-10" db="EMBL/GenBank/DDBJ databases">
        <authorList>
            <consortium name="DOE Joint Genome Institute"/>
            <person name="Kuo A."/>
            <person name="Miyauchi S."/>
            <person name="Kiss E."/>
            <person name="Drula E."/>
            <person name="Kohler A."/>
            <person name="Sanchez-Garcia M."/>
            <person name="Andreopoulos B."/>
            <person name="Barry K.W."/>
            <person name="Bonito G."/>
            <person name="Buee M."/>
            <person name="Carver A."/>
            <person name="Chen C."/>
            <person name="Cichocki N."/>
            <person name="Clum A."/>
            <person name="Culley D."/>
            <person name="Crous P.W."/>
            <person name="Fauchery L."/>
            <person name="Girlanda M."/>
            <person name="Hayes R."/>
            <person name="Keri Z."/>
            <person name="LaButti K."/>
            <person name="Lipzen A."/>
            <person name="Lombard V."/>
            <person name="Magnuson J."/>
            <person name="Maillard F."/>
            <person name="Morin E."/>
            <person name="Murat C."/>
            <person name="Nolan M."/>
            <person name="Ohm R."/>
            <person name="Pangilinan J."/>
            <person name="Pereira M."/>
            <person name="Perotto S."/>
            <person name="Peter M."/>
            <person name="Riley R."/>
            <person name="Sitrit Y."/>
            <person name="Stielow B."/>
            <person name="Szollosi G."/>
            <person name="Zifcakova L."/>
            <person name="Stursova M."/>
            <person name="Spatafora J.W."/>
            <person name="Tedersoo L."/>
            <person name="Vaario L.-M."/>
            <person name="Yamada A."/>
            <person name="Yan M."/>
            <person name="Wang P."/>
            <person name="Xu J."/>
            <person name="Bruns T."/>
            <person name="Baldrian P."/>
            <person name="Vilgalys R."/>
            <person name="Henrissat B."/>
            <person name="Grigoriev I.V."/>
            <person name="Hibbett D."/>
            <person name="Nagy L.G."/>
            <person name="Martin F.M."/>
        </authorList>
    </citation>
    <scope>NUCLEOTIDE SEQUENCE</scope>
    <source>
        <strain evidence="9">Prilba</strain>
    </source>
</reference>
<gene>
    <name evidence="9" type="ORF">DFH94DRAFT_715701</name>
</gene>
<feature type="domain" description="RWD" evidence="8">
    <location>
        <begin position="23"/>
        <end position="149"/>
    </location>
</feature>
<dbReference type="InterPro" id="IPR023582">
    <property type="entry name" value="Impact"/>
</dbReference>
<dbReference type="GO" id="GO:0006446">
    <property type="term" value="P:regulation of translational initiation"/>
    <property type="evidence" value="ECO:0007669"/>
    <property type="project" value="TreeGrafter"/>
</dbReference>
<dbReference type="OrthoDB" id="69641at2759"/>
<evidence type="ECO:0000256" key="6">
    <source>
        <dbReference type="ARBA" id="ARBA00023016"/>
    </source>
</evidence>
<accession>A0A9P5N2F0</accession>
<keyword evidence="10" id="KW-1185">Reference proteome</keyword>
<feature type="region of interest" description="Disordered" evidence="7">
    <location>
        <begin position="160"/>
        <end position="185"/>
    </location>
</feature>
<comment type="caution">
    <text evidence="9">The sequence shown here is derived from an EMBL/GenBank/DDBJ whole genome shotgun (WGS) entry which is preliminary data.</text>
</comment>
<dbReference type="GO" id="GO:0005737">
    <property type="term" value="C:cytoplasm"/>
    <property type="evidence" value="ECO:0007669"/>
    <property type="project" value="UniProtKB-SubCell"/>
</dbReference>
<evidence type="ECO:0000313" key="10">
    <source>
        <dbReference type="Proteomes" id="UP000759537"/>
    </source>
</evidence>
<dbReference type="Gene3D" id="3.30.230.30">
    <property type="entry name" value="Impact, N-terminal domain"/>
    <property type="match status" value="1"/>
</dbReference>
<evidence type="ECO:0000259" key="8">
    <source>
        <dbReference type="PROSITE" id="PS50908"/>
    </source>
</evidence>
<proteinExistence type="inferred from homology"/>
<keyword evidence="9" id="KW-0689">Ribosomal protein</keyword>
<evidence type="ECO:0000256" key="3">
    <source>
        <dbReference type="ARBA" id="ARBA00022490"/>
    </source>
</evidence>
<dbReference type="PANTHER" id="PTHR16301">
    <property type="entry name" value="IMPACT-RELATED"/>
    <property type="match status" value="1"/>
</dbReference>
<dbReference type="EMBL" id="WHVB01000003">
    <property type="protein sequence ID" value="KAF8484732.1"/>
    <property type="molecule type" value="Genomic_DNA"/>
</dbReference>
<dbReference type="InterPro" id="IPR006575">
    <property type="entry name" value="RWD_dom"/>
</dbReference>
<sequence length="356" mass="38998">MTISSPSTDLKHPEIPDREAVISELDVLRSIYGDEAVSHWHPSSSMEESGSQSELISSDTVRYKVSLNLLPPHDAISLQVLVSLPPSYPPTSPPQLQLLSRYIGPFGVDADLFGSIIKTFMSVNGIEWTPGVVCVFDGLQNVLERVVHWYEQQLESKRVGEALREQSHPSPSLIEKPEGGGSAPVSASLDAQSIALPEGIRLVEAVPIVDRKSAFIGRACRISDPAQVPLILAFLMADRRIAKAAHLIINAWRCQVGNVHYQDHDDDGESAAGGRLAHLLQILVSHPLLWLRVPSECYLQDVKDVLVIVTRYFGGTLLGADRFKHINQAARDALELGGFIETKRVVAESRARGMKG</sequence>
<dbReference type="GO" id="GO:0140469">
    <property type="term" value="P:GCN2-mediated signaling"/>
    <property type="evidence" value="ECO:0007669"/>
    <property type="project" value="TreeGrafter"/>
</dbReference>
<dbReference type="PANTHER" id="PTHR16301:SF24">
    <property type="entry name" value="RWD DOMAIN-CONTAINING PROTEIN"/>
    <property type="match status" value="1"/>
</dbReference>